<protein>
    <submittedName>
        <fullName evidence="2">Uncharacterized protein</fullName>
    </submittedName>
</protein>
<evidence type="ECO:0000256" key="1">
    <source>
        <dbReference type="SAM" id="Phobius"/>
    </source>
</evidence>
<feature type="transmembrane region" description="Helical" evidence="1">
    <location>
        <begin position="94"/>
        <end position="113"/>
    </location>
</feature>
<sequence>MRERKRPDAKRLLDEEEQENVVSSIAQAINANRRSWKIMICGLGFILSGIHLTFILFRRRVYYISTFSVGFSYFLSAVFAYTRLGDTSKNKNRLRSFTASVLVLAFSFLPILLCIVESKFMLVSLTPENNGFVFDILESNLHLLGPILFYLLSYYAEYTCGESENELSRLRNLQYGLKGA</sequence>
<keyword evidence="1" id="KW-1133">Transmembrane helix</keyword>
<proteinExistence type="predicted"/>
<keyword evidence="1" id="KW-0472">Membrane</keyword>
<evidence type="ECO:0000313" key="2">
    <source>
        <dbReference type="EMBL" id="CAE0443596.1"/>
    </source>
</evidence>
<reference evidence="2" key="1">
    <citation type="submission" date="2021-01" db="EMBL/GenBank/DDBJ databases">
        <authorList>
            <person name="Corre E."/>
            <person name="Pelletier E."/>
            <person name="Niang G."/>
            <person name="Scheremetjew M."/>
            <person name="Finn R."/>
            <person name="Kale V."/>
            <person name="Holt S."/>
            <person name="Cochrane G."/>
            <person name="Meng A."/>
            <person name="Brown T."/>
            <person name="Cohen L."/>
        </authorList>
    </citation>
    <scope>NUCLEOTIDE SEQUENCE</scope>
    <source>
        <strain evidence="2">GSBS06</strain>
    </source>
</reference>
<name>A0A7S3PLT4_9STRA</name>
<dbReference type="AlphaFoldDB" id="A0A7S3PLT4"/>
<keyword evidence="1" id="KW-0812">Transmembrane</keyword>
<feature type="transmembrane region" description="Helical" evidence="1">
    <location>
        <begin position="63"/>
        <end position="82"/>
    </location>
</feature>
<feature type="transmembrane region" description="Helical" evidence="1">
    <location>
        <begin position="38"/>
        <end position="57"/>
    </location>
</feature>
<gene>
    <name evidence="2" type="ORF">ASTO00021_LOCUS13658</name>
</gene>
<organism evidence="2">
    <name type="scientific">Aplanochytrium stocchinoi</name>
    <dbReference type="NCBI Taxonomy" id="215587"/>
    <lineage>
        <taxon>Eukaryota</taxon>
        <taxon>Sar</taxon>
        <taxon>Stramenopiles</taxon>
        <taxon>Bigyra</taxon>
        <taxon>Labyrinthulomycetes</taxon>
        <taxon>Thraustochytrida</taxon>
        <taxon>Thraustochytriidae</taxon>
        <taxon>Aplanochytrium</taxon>
    </lineage>
</organism>
<dbReference type="EMBL" id="HBIN01017897">
    <property type="protein sequence ID" value="CAE0443596.1"/>
    <property type="molecule type" value="Transcribed_RNA"/>
</dbReference>
<accession>A0A7S3PLT4</accession>